<keyword evidence="2" id="KW-0378">Hydrolase</keyword>
<accession>A0ABD4T5Y9</accession>
<dbReference type="InterPro" id="IPR001650">
    <property type="entry name" value="Helicase_C-like"/>
</dbReference>
<dbReference type="Gene3D" id="3.40.50.300">
    <property type="entry name" value="P-loop containing nucleotide triphosphate hydrolases"/>
    <property type="match status" value="1"/>
</dbReference>
<feature type="domain" description="Helicase C-terminal" evidence="1">
    <location>
        <begin position="996"/>
        <end position="1167"/>
    </location>
</feature>
<dbReference type="PROSITE" id="PS51194">
    <property type="entry name" value="HELICASE_CTER"/>
    <property type="match status" value="1"/>
</dbReference>
<dbReference type="RefSeq" id="WP_166282822.1">
    <property type="nucleotide sequence ID" value="NZ_JTHE03000082.1"/>
</dbReference>
<dbReference type="InterPro" id="IPR027417">
    <property type="entry name" value="P-loop_NTPase"/>
</dbReference>
<reference evidence="2 3" key="1">
    <citation type="journal article" date="2015" name="Genome Announc.">
        <title>Draft Genome Sequence of Filamentous Marine Cyanobacterium Lyngbya confervoides Strain BDU141951.</title>
        <authorList>
            <person name="Chandrababunaidu M.M."/>
            <person name="Sen D."/>
            <person name="Tripathy S."/>
        </authorList>
    </citation>
    <scope>NUCLEOTIDE SEQUENCE [LARGE SCALE GENOMIC DNA]</scope>
    <source>
        <strain evidence="2 3">BDU141951</strain>
    </source>
</reference>
<dbReference type="Pfam" id="PF00271">
    <property type="entry name" value="Helicase_C"/>
    <property type="match status" value="1"/>
</dbReference>
<proteinExistence type="predicted"/>
<dbReference type="EMBL" id="JTHE03000082">
    <property type="protein sequence ID" value="MCM1983977.1"/>
    <property type="molecule type" value="Genomic_DNA"/>
</dbReference>
<evidence type="ECO:0000259" key="1">
    <source>
        <dbReference type="PROSITE" id="PS51194"/>
    </source>
</evidence>
<organism evidence="2 3">
    <name type="scientific">Lyngbya confervoides BDU141951</name>
    <dbReference type="NCBI Taxonomy" id="1574623"/>
    <lineage>
        <taxon>Bacteria</taxon>
        <taxon>Bacillati</taxon>
        <taxon>Cyanobacteriota</taxon>
        <taxon>Cyanophyceae</taxon>
        <taxon>Oscillatoriophycideae</taxon>
        <taxon>Oscillatoriales</taxon>
        <taxon>Microcoleaceae</taxon>
        <taxon>Lyngbya</taxon>
    </lineage>
</organism>
<dbReference type="GO" id="GO:0004386">
    <property type="term" value="F:helicase activity"/>
    <property type="evidence" value="ECO:0007669"/>
    <property type="project" value="UniProtKB-KW"/>
</dbReference>
<evidence type="ECO:0000313" key="3">
    <source>
        <dbReference type="Proteomes" id="UP000031561"/>
    </source>
</evidence>
<gene>
    <name evidence="2" type="primary">drmA</name>
    <name evidence="2" type="ORF">QQ91_0014230</name>
</gene>
<dbReference type="SMART" id="SM00490">
    <property type="entry name" value="HELICc"/>
    <property type="match status" value="1"/>
</dbReference>
<keyword evidence="2" id="KW-0547">Nucleotide-binding</keyword>
<dbReference type="Proteomes" id="UP000031561">
    <property type="component" value="Unassembled WGS sequence"/>
</dbReference>
<keyword evidence="3" id="KW-1185">Reference proteome</keyword>
<name>A0ABD4T5Y9_9CYAN</name>
<comment type="caution">
    <text evidence="2">The sequence shown here is derived from an EMBL/GenBank/DDBJ whole genome shotgun (WGS) entry which is preliminary data.</text>
</comment>
<keyword evidence="2" id="KW-0067">ATP-binding</keyword>
<evidence type="ECO:0000313" key="2">
    <source>
        <dbReference type="EMBL" id="MCM1983977.1"/>
    </source>
</evidence>
<keyword evidence="2" id="KW-0347">Helicase</keyword>
<sequence>MNIIKLPSKFPGELNLSVINQQLKNHEAQLDWSDVIEVENAALVSLLDGLDLSDHIDALGIETGMPAAIQADIAYFLEHEVIPTPSLPKQKVNPKPANIPVIWEPSRLFETEWVANASAHPDQALFLEQQAVIPNQISTKDRKTPNSQPFAESNLEPETPLPILRNLSGYGIRQEFEKRVIKDLLGPAEGEYEEINETRVNSRYLVGMLAPQRRATDSVDLDEIPELQDDLGDHDPTLTEDGKGEAASALAPSIFPSSMGLTFCVDGAVDQIQIIASWGQYERNKSEAYQTQVGNPKTVWKRYPIQSQSPPIPLKLGSIREWQVDRDFAVFVRGYIRKEDYDWLISIFLVNAQTEPEKNSEKDRAWLFQPKLVIQSANPEQPDIFCKRTHIRENQHRDVVYHADGKELNMLYRRQVEFAVGHGVGVHCIPAPLNPTRATQLETTFIPTQEVPKSTPPTADEIPELKGLVLKMNALANASMDELVDKLIALPNAYEHWIQEQYNRIDDPHEGLSPFHDTAKRALANCQTVLTRINEGLKILDSDPQSARAFIFMNRVMHLQRVRSVYARNKRQGKDIILDEISSPTWYPFQLAFILLNIASITDLKHPDRSDPTKAIADLLWFPTGGGKTEAYLGLAAYTIGLRRLQGTIAGRSGEAGVAVLMRYTLRLLTLQQFQRATALICACEVVRREDETSWGQEPFRIGLWVGMATTPNTTQESHERVNELRNGMPVGQGSPHQLTSCPWCGTSIDKGRHINVNTFKKGNSRTIIHCGDRLGHCPFSRKQSPQEGLPIIVVDEEIYRRLPTLLIATVDKFAQMPWKGETQMIFGQVNGYCDRHGYRSPCIEDSDSHPALKDFPKAITKSVNPLRPPDLIIQDELHLISGPLGTLVGLYETAIDRLASWDVDGILVRPKVIASTATIRQAGDQVHSLFLRKVNIFPPQGLDISDNFFSRQRDPSEANPGRRYLGICATGRRLKAATIRVYAALLSASQDLYNNIGDKVDPWMTLVGYFNSMRELGGTRRLVDDDIQQRLNKMERRGLAKRYLTNVEELTSRKSSTDIPDVLDNMETPFQTHKKEKDKPQRKPLDVLLATNMISVGVDVPRLAVMAVTGQPKTTAEYIQSTSRVGRQHPGIVFTIFNWARPRDLSHYERFEYYHATFYQHVENLSLTPFSSGAMDRGLAALLVSLVRLSKDEFNKNESAGRIERNDPDVQSAIEYIVDRAWHISGDPNIRDVVRRELDYRLDYWLDQAQDTVGGKLLGYKTQKDGSTIGLLEQPIHNGFQPFTCLNSLRNVEPTIGLILNPNVPDDDLTRLPQPMPTHND</sequence>
<dbReference type="NCBIfam" id="NF038325">
    <property type="entry name" value="DISARM_DrmAS"/>
    <property type="match status" value="1"/>
</dbReference>
<dbReference type="SUPFAM" id="SSF52540">
    <property type="entry name" value="P-loop containing nucleoside triphosphate hydrolases"/>
    <property type="match status" value="1"/>
</dbReference>
<protein>
    <submittedName>
        <fullName evidence="2">DISARM system helicase DrmA</fullName>
    </submittedName>
</protein>
<dbReference type="CDD" id="cd18785">
    <property type="entry name" value="SF2_C"/>
    <property type="match status" value="1"/>
</dbReference>